<sequence length="152" mass="17386">MLLSITLTALSAVSASLMIPIFKYFEYKNQKKHQNENANQHLDESNIEPNIEESNIQSTEETLVTCDTQCTVANTSVITLGVHGECENRNDGGANATSKTEMLPPLSKLEISSNFNEEERFNNLDNKIDEILKRVEVMRKYHEQRRQKNQQK</sequence>
<keyword evidence="1" id="KW-0732">Signal</keyword>
<evidence type="ECO:0000313" key="2">
    <source>
        <dbReference type="EMBL" id="RHZ86317.1"/>
    </source>
</evidence>
<comment type="caution">
    <text evidence="2">The sequence shown here is derived from an EMBL/GenBank/DDBJ whole genome shotgun (WGS) entry which is preliminary data.</text>
</comment>
<evidence type="ECO:0000256" key="1">
    <source>
        <dbReference type="SAM" id="SignalP"/>
    </source>
</evidence>
<feature type="chain" id="PRO_5017301946" evidence="1">
    <location>
        <begin position="16"/>
        <end position="152"/>
    </location>
</feature>
<evidence type="ECO:0000313" key="3">
    <source>
        <dbReference type="Proteomes" id="UP000266861"/>
    </source>
</evidence>
<accession>A0A397JFF6</accession>
<name>A0A397JFF6_9GLOM</name>
<feature type="signal peptide" evidence="1">
    <location>
        <begin position="1"/>
        <end position="15"/>
    </location>
</feature>
<gene>
    <name evidence="2" type="ORF">Glove_52g20</name>
</gene>
<dbReference type="Proteomes" id="UP000266861">
    <property type="component" value="Unassembled WGS sequence"/>
</dbReference>
<protein>
    <submittedName>
        <fullName evidence="2">Uncharacterized protein</fullName>
    </submittedName>
</protein>
<organism evidence="2 3">
    <name type="scientific">Diversispora epigaea</name>
    <dbReference type="NCBI Taxonomy" id="1348612"/>
    <lineage>
        <taxon>Eukaryota</taxon>
        <taxon>Fungi</taxon>
        <taxon>Fungi incertae sedis</taxon>
        <taxon>Mucoromycota</taxon>
        <taxon>Glomeromycotina</taxon>
        <taxon>Glomeromycetes</taxon>
        <taxon>Diversisporales</taxon>
        <taxon>Diversisporaceae</taxon>
        <taxon>Diversispora</taxon>
    </lineage>
</organism>
<reference evidence="2 3" key="1">
    <citation type="submission" date="2018-08" db="EMBL/GenBank/DDBJ databases">
        <title>Genome and evolution of the arbuscular mycorrhizal fungus Diversispora epigaea (formerly Glomus versiforme) and its bacterial endosymbionts.</title>
        <authorList>
            <person name="Sun X."/>
            <person name="Fei Z."/>
            <person name="Harrison M."/>
        </authorList>
    </citation>
    <scope>NUCLEOTIDE SEQUENCE [LARGE SCALE GENOMIC DNA]</scope>
    <source>
        <strain evidence="2 3">IT104</strain>
    </source>
</reference>
<dbReference type="AlphaFoldDB" id="A0A397JFF6"/>
<keyword evidence="3" id="KW-1185">Reference proteome</keyword>
<dbReference type="EMBL" id="PQFF01000049">
    <property type="protein sequence ID" value="RHZ86317.1"/>
    <property type="molecule type" value="Genomic_DNA"/>
</dbReference>
<proteinExistence type="predicted"/>